<dbReference type="EMBL" id="CP012333">
    <property type="protein sequence ID" value="AKU98545.1"/>
    <property type="molecule type" value="Genomic_DNA"/>
</dbReference>
<organism evidence="4 5">
    <name type="scientific">Labilithrix luteola</name>
    <dbReference type="NCBI Taxonomy" id="1391654"/>
    <lineage>
        <taxon>Bacteria</taxon>
        <taxon>Pseudomonadati</taxon>
        <taxon>Myxococcota</taxon>
        <taxon>Polyangia</taxon>
        <taxon>Polyangiales</taxon>
        <taxon>Labilitrichaceae</taxon>
        <taxon>Labilithrix</taxon>
    </lineage>
</organism>
<dbReference type="PANTHER" id="PTHR10422">
    <property type="entry name" value="CYTOCHROME C OXIDASE SUBUNIT 1"/>
    <property type="match status" value="1"/>
</dbReference>
<feature type="transmembrane region" description="Helical" evidence="2">
    <location>
        <begin position="340"/>
        <end position="362"/>
    </location>
</feature>
<dbReference type="SUPFAM" id="SSF81442">
    <property type="entry name" value="Cytochrome c oxidase subunit I-like"/>
    <property type="match status" value="1"/>
</dbReference>
<dbReference type="RefSeq" id="WP_146649489.1">
    <property type="nucleotide sequence ID" value="NZ_CP012333.1"/>
</dbReference>
<keyword evidence="1" id="KW-0249">Electron transport</keyword>
<feature type="transmembrane region" description="Helical" evidence="2">
    <location>
        <begin position="501"/>
        <end position="523"/>
    </location>
</feature>
<evidence type="ECO:0000256" key="1">
    <source>
        <dbReference type="ARBA" id="ARBA00022660"/>
    </source>
</evidence>
<dbReference type="GO" id="GO:0020037">
    <property type="term" value="F:heme binding"/>
    <property type="evidence" value="ECO:0007669"/>
    <property type="project" value="InterPro"/>
</dbReference>
<gene>
    <name evidence="4" type="ORF">AKJ09_05209</name>
</gene>
<feature type="transmembrane region" description="Helical" evidence="2">
    <location>
        <begin position="244"/>
        <end position="263"/>
    </location>
</feature>
<keyword evidence="5" id="KW-1185">Reference proteome</keyword>
<sequence>MNAAVLSLVLFTFLVGMAGLLILLWSITRNRVSWQKTGATIIFDAGEIGRVEEPAASATDVAALAESAHAHDSRDDARSAEDIQARRDADVSSRTPVLAFLASAIVWLVIGSLYGVVSSLKMTFPDWLTGSAPFTFGRVRPIHLNAVIYGFASMGGIAIALWLMPRLVRTPLRGGRFATAGVVVWNIGMVAGLLAIAFGWTDGLEWLEFPWPIDALFVIGGALAGVPLLLTLRAKRVAHLYVSAWYLGAAFCWFPILFFVANFPGVHFGVEHATINWWFAHNVLGLWLTPMGLAIAYYFIPKVLGRPIFSYGLSLIGFWSLALFYSQVGAHHLIGGPVPTWLIAVSIVHSVMMSIPVIAVAINHHITMRGRFATLKHSPTLRFVVVGALMYTATSLEGCLESIRALNRITHFTHFTVGHAHMGLYGFVSMEIFGAVYFILPRLVEREWPYPSLIRAHFWFALVGIVVYVGALSIGGTLQGLAMLDKAKPFLDSVRVTIPFLHARTLGGVLMTFGHFVFAYHTWAMATGRGPVRTFAGQTPVLTMEKAA</sequence>
<dbReference type="UniPathway" id="UPA00705"/>
<dbReference type="GO" id="GO:0016020">
    <property type="term" value="C:membrane"/>
    <property type="evidence" value="ECO:0007669"/>
    <property type="project" value="InterPro"/>
</dbReference>
<dbReference type="AlphaFoldDB" id="A0A0K1PYD9"/>
<feature type="transmembrane region" description="Helical" evidence="2">
    <location>
        <begin position="383"/>
        <end position="403"/>
    </location>
</feature>
<name>A0A0K1PYD9_9BACT</name>
<feature type="transmembrane region" description="Helical" evidence="2">
    <location>
        <begin position="146"/>
        <end position="165"/>
    </location>
</feature>
<dbReference type="Proteomes" id="UP000064967">
    <property type="component" value="Chromosome"/>
</dbReference>
<protein>
    <submittedName>
        <fullName evidence="4">Cytochrome c oxidase subunit CcoN</fullName>
    </submittedName>
</protein>
<feature type="transmembrane region" description="Helical" evidence="2">
    <location>
        <begin position="275"/>
        <end position="299"/>
    </location>
</feature>
<dbReference type="InterPro" id="IPR023616">
    <property type="entry name" value="Cyt_c_oxase-like_su1_dom"/>
</dbReference>
<dbReference type="PROSITE" id="PS50855">
    <property type="entry name" value="COX1"/>
    <property type="match status" value="1"/>
</dbReference>
<accession>A0A0K1PYD9</accession>
<proteinExistence type="predicted"/>
<keyword evidence="2" id="KW-0472">Membrane</keyword>
<dbReference type="Pfam" id="PF00115">
    <property type="entry name" value="COX1"/>
    <property type="match status" value="1"/>
</dbReference>
<feature type="transmembrane region" description="Helical" evidence="2">
    <location>
        <begin position="177"/>
        <end position="201"/>
    </location>
</feature>
<feature type="transmembrane region" description="Helical" evidence="2">
    <location>
        <begin position="308"/>
        <end position="328"/>
    </location>
</feature>
<evidence type="ECO:0000313" key="4">
    <source>
        <dbReference type="EMBL" id="AKU98545.1"/>
    </source>
</evidence>
<evidence type="ECO:0000259" key="3">
    <source>
        <dbReference type="PROSITE" id="PS50855"/>
    </source>
</evidence>
<evidence type="ECO:0000313" key="5">
    <source>
        <dbReference type="Proteomes" id="UP000064967"/>
    </source>
</evidence>
<keyword evidence="2" id="KW-1133">Transmembrane helix</keyword>
<dbReference type="InterPro" id="IPR036927">
    <property type="entry name" value="Cyt_c_oxase-like_su1_sf"/>
</dbReference>
<dbReference type="OrthoDB" id="9806838at2"/>
<keyword evidence="1" id="KW-0679">Respiratory chain</keyword>
<keyword evidence="2" id="KW-0812">Transmembrane</keyword>
<dbReference type="InterPro" id="IPR000883">
    <property type="entry name" value="Cyt_C_Oxase_1"/>
</dbReference>
<feature type="transmembrane region" description="Helical" evidence="2">
    <location>
        <begin position="213"/>
        <end position="232"/>
    </location>
</feature>
<dbReference type="STRING" id="1391654.AKJ09_05209"/>
<keyword evidence="1" id="KW-0813">Transport</keyword>
<feature type="domain" description="Cytochrome oxidase subunit I profile" evidence="3">
    <location>
        <begin position="254"/>
        <end position="548"/>
    </location>
</feature>
<reference evidence="4 5" key="1">
    <citation type="submission" date="2015-08" db="EMBL/GenBank/DDBJ databases">
        <authorList>
            <person name="Babu N.S."/>
            <person name="Beckwith C.J."/>
            <person name="Beseler K.G."/>
            <person name="Brison A."/>
            <person name="Carone J.V."/>
            <person name="Caskin T.P."/>
            <person name="Diamond M."/>
            <person name="Durham M.E."/>
            <person name="Foxe J.M."/>
            <person name="Go M."/>
            <person name="Henderson B.A."/>
            <person name="Jones I.B."/>
            <person name="McGettigan J.A."/>
            <person name="Micheletti S.J."/>
            <person name="Nasrallah M.E."/>
            <person name="Ortiz D."/>
            <person name="Piller C.R."/>
            <person name="Privatt S.R."/>
            <person name="Schneider S.L."/>
            <person name="Sharp S."/>
            <person name="Smith T.C."/>
            <person name="Stanton J.D."/>
            <person name="Ullery H.E."/>
            <person name="Wilson R.J."/>
            <person name="Serrano M.G."/>
            <person name="Buck G."/>
            <person name="Lee V."/>
            <person name="Wang Y."/>
            <person name="Carvalho R."/>
            <person name="Voegtly L."/>
            <person name="Shi R."/>
            <person name="Duckworth R."/>
            <person name="Johnson A."/>
            <person name="Loviza R."/>
            <person name="Walstead R."/>
            <person name="Shah Z."/>
            <person name="Kiflezghi M."/>
            <person name="Wade K."/>
            <person name="Ball S.L."/>
            <person name="Bradley K.W."/>
            <person name="Asai D.J."/>
            <person name="Bowman C.A."/>
            <person name="Russell D.A."/>
            <person name="Pope W.H."/>
            <person name="Jacobs-Sera D."/>
            <person name="Hendrix R.W."/>
            <person name="Hatfull G.F."/>
        </authorList>
    </citation>
    <scope>NUCLEOTIDE SEQUENCE [LARGE SCALE GENOMIC DNA]</scope>
    <source>
        <strain evidence="4 5">DSM 27648</strain>
    </source>
</reference>
<dbReference type="GO" id="GO:0022904">
    <property type="term" value="P:respiratory electron transport chain"/>
    <property type="evidence" value="ECO:0007669"/>
    <property type="project" value="TreeGrafter"/>
</dbReference>
<dbReference type="GO" id="GO:0015990">
    <property type="term" value="P:electron transport coupled proton transport"/>
    <property type="evidence" value="ECO:0007669"/>
    <property type="project" value="TreeGrafter"/>
</dbReference>
<dbReference type="Gene3D" id="1.20.210.10">
    <property type="entry name" value="Cytochrome c oxidase-like, subunit I domain"/>
    <property type="match status" value="1"/>
</dbReference>
<dbReference type="PANTHER" id="PTHR10422:SF29">
    <property type="entry name" value="CYTOCHROME C OXIDASE SUBUNIT 1 HOMOLOG, BACTEROID"/>
    <property type="match status" value="1"/>
</dbReference>
<feature type="transmembrane region" description="Helical" evidence="2">
    <location>
        <begin position="456"/>
        <end position="481"/>
    </location>
</feature>
<dbReference type="KEGG" id="llu:AKJ09_05209"/>
<feature type="transmembrane region" description="Helical" evidence="2">
    <location>
        <begin position="97"/>
        <end position="117"/>
    </location>
</feature>
<dbReference type="PATRIC" id="fig|1391654.3.peg.5281"/>
<evidence type="ECO:0000256" key="2">
    <source>
        <dbReference type="SAM" id="Phobius"/>
    </source>
</evidence>
<feature type="transmembrane region" description="Helical" evidence="2">
    <location>
        <begin position="423"/>
        <end position="444"/>
    </location>
</feature>
<dbReference type="GO" id="GO:0004129">
    <property type="term" value="F:cytochrome-c oxidase activity"/>
    <property type="evidence" value="ECO:0007669"/>
    <property type="project" value="InterPro"/>
</dbReference>
<dbReference type="GO" id="GO:0006119">
    <property type="term" value="P:oxidative phosphorylation"/>
    <property type="evidence" value="ECO:0007669"/>
    <property type="project" value="UniProtKB-UniPathway"/>
</dbReference>
<feature type="transmembrane region" description="Helical" evidence="2">
    <location>
        <begin position="6"/>
        <end position="27"/>
    </location>
</feature>